<dbReference type="PANTHER" id="PTHR46481">
    <property type="entry name" value="ZINC FINGER BED DOMAIN-CONTAINING PROTEIN 4"/>
    <property type="match status" value="1"/>
</dbReference>
<dbReference type="PANTHER" id="PTHR46481:SF10">
    <property type="entry name" value="ZINC FINGER BED DOMAIN-CONTAINING PROTEIN 39"/>
    <property type="match status" value="1"/>
</dbReference>
<dbReference type="OrthoDB" id="2677621at2759"/>
<dbReference type="GeneID" id="81380207"/>
<evidence type="ECO:0000256" key="5">
    <source>
        <dbReference type="ARBA" id="ARBA00023242"/>
    </source>
</evidence>
<evidence type="ECO:0000256" key="1">
    <source>
        <dbReference type="ARBA" id="ARBA00004123"/>
    </source>
</evidence>
<keyword evidence="3" id="KW-0863">Zinc-finger</keyword>
<comment type="subcellular location">
    <subcellularLocation>
        <location evidence="1">Nucleus</location>
    </subcellularLocation>
</comment>
<dbReference type="InterPro" id="IPR012337">
    <property type="entry name" value="RNaseH-like_sf"/>
</dbReference>
<evidence type="ECO:0000256" key="2">
    <source>
        <dbReference type="ARBA" id="ARBA00022723"/>
    </source>
</evidence>
<dbReference type="InterPro" id="IPR052035">
    <property type="entry name" value="ZnF_BED_domain_contain"/>
</dbReference>
<evidence type="ECO:0000313" key="7">
    <source>
        <dbReference type="Proteomes" id="UP001147733"/>
    </source>
</evidence>
<keyword evidence="7" id="KW-1185">Reference proteome</keyword>
<accession>A0A9W9P9P3</accession>
<dbReference type="GO" id="GO:0008270">
    <property type="term" value="F:zinc ion binding"/>
    <property type="evidence" value="ECO:0007669"/>
    <property type="project" value="UniProtKB-KW"/>
</dbReference>
<evidence type="ECO:0000256" key="4">
    <source>
        <dbReference type="ARBA" id="ARBA00022833"/>
    </source>
</evidence>
<dbReference type="AlphaFoldDB" id="A0A9W9P9P3"/>
<proteinExistence type="predicted"/>
<keyword evidence="2" id="KW-0479">Metal-binding</keyword>
<dbReference type="EMBL" id="JAPQKT010000002">
    <property type="protein sequence ID" value="KAJ5240529.1"/>
    <property type="molecule type" value="Genomic_DNA"/>
</dbReference>
<comment type="caution">
    <text evidence="6">The sequence shown here is derived from an EMBL/GenBank/DDBJ whole genome shotgun (WGS) entry which is preliminary data.</text>
</comment>
<dbReference type="RefSeq" id="XP_056503534.1">
    <property type="nucleotide sequence ID" value="XM_056641040.1"/>
</dbReference>
<name>A0A9W9P9P3_PENCI</name>
<dbReference type="SUPFAM" id="SSF53098">
    <property type="entry name" value="Ribonuclease H-like"/>
    <property type="match status" value="1"/>
</dbReference>
<sequence>MKASPKNDNAELEWKEDHVRILRAQQQKREIADTLNKVRSFAIYINASPQRRDAFYNLQPDEPKLVPIQDARTRWNSTYLMLRRAKRLQAIFDTSCSQYVQPHFALHPE</sequence>
<keyword evidence="5" id="KW-0539">Nucleus</keyword>
<evidence type="ECO:0000313" key="6">
    <source>
        <dbReference type="EMBL" id="KAJ5240529.1"/>
    </source>
</evidence>
<organism evidence="6 7">
    <name type="scientific">Penicillium citrinum</name>
    <dbReference type="NCBI Taxonomy" id="5077"/>
    <lineage>
        <taxon>Eukaryota</taxon>
        <taxon>Fungi</taxon>
        <taxon>Dikarya</taxon>
        <taxon>Ascomycota</taxon>
        <taxon>Pezizomycotina</taxon>
        <taxon>Eurotiomycetes</taxon>
        <taxon>Eurotiomycetidae</taxon>
        <taxon>Eurotiales</taxon>
        <taxon>Aspergillaceae</taxon>
        <taxon>Penicillium</taxon>
    </lineage>
</organism>
<gene>
    <name evidence="6" type="ORF">N7469_002120</name>
</gene>
<evidence type="ECO:0000256" key="3">
    <source>
        <dbReference type="ARBA" id="ARBA00022771"/>
    </source>
</evidence>
<reference evidence="6" key="2">
    <citation type="journal article" date="2023" name="IMA Fungus">
        <title>Comparative genomic study of the Penicillium genus elucidates a diverse pangenome and 15 lateral gene transfer events.</title>
        <authorList>
            <person name="Petersen C."/>
            <person name="Sorensen T."/>
            <person name="Nielsen M.R."/>
            <person name="Sondergaard T.E."/>
            <person name="Sorensen J.L."/>
            <person name="Fitzpatrick D.A."/>
            <person name="Frisvad J.C."/>
            <person name="Nielsen K.L."/>
        </authorList>
    </citation>
    <scope>NUCLEOTIDE SEQUENCE</scope>
    <source>
        <strain evidence="6">IBT 23319</strain>
    </source>
</reference>
<protein>
    <submittedName>
        <fullName evidence="6">Uncharacterized protein</fullName>
    </submittedName>
</protein>
<reference evidence="6" key="1">
    <citation type="submission" date="2022-11" db="EMBL/GenBank/DDBJ databases">
        <authorList>
            <person name="Petersen C."/>
        </authorList>
    </citation>
    <scope>NUCLEOTIDE SEQUENCE</scope>
    <source>
        <strain evidence="6">IBT 23319</strain>
    </source>
</reference>
<dbReference type="Proteomes" id="UP001147733">
    <property type="component" value="Unassembled WGS sequence"/>
</dbReference>
<dbReference type="GO" id="GO:0005634">
    <property type="term" value="C:nucleus"/>
    <property type="evidence" value="ECO:0007669"/>
    <property type="project" value="UniProtKB-SubCell"/>
</dbReference>
<keyword evidence="4" id="KW-0862">Zinc</keyword>